<dbReference type="PRINTS" id="PR00313">
    <property type="entry name" value="CABNDNGRPT"/>
</dbReference>
<dbReference type="KEGG" id="alf:CFBP5473_16285"/>
<name>A0A4D7DQI6_9HYPH</name>
<evidence type="ECO:0000313" key="1">
    <source>
        <dbReference type="EMBL" id="QCI99555.1"/>
    </source>
</evidence>
<dbReference type="EMBL" id="CP039692">
    <property type="protein sequence ID" value="QCI99555.1"/>
    <property type="molecule type" value="Genomic_DNA"/>
</dbReference>
<dbReference type="Proteomes" id="UP000826513">
    <property type="component" value="Chromosome 2"/>
</dbReference>
<dbReference type="STRING" id="1367849.GCA_000518585_03697"/>
<reference evidence="2 4" key="2">
    <citation type="submission" date="2021-03" db="EMBL/GenBank/DDBJ databases">
        <title>Rapid diversification of plasmids in a genus of pathogenic and nitrogen fixing bacteria.</title>
        <authorList>
            <person name="Weisberg A.J."/>
            <person name="Miller M."/>
            <person name="Ream W."/>
            <person name="Grunwald N.J."/>
            <person name="Chang J.H."/>
        </authorList>
    </citation>
    <scope>NUCLEOTIDE SEQUENCE [LARGE SCALE GENOMIC DNA]</scope>
    <source>
        <strain evidence="2 4">AF3.44</strain>
    </source>
</reference>
<organism evidence="1 3">
    <name type="scientific">Agrobacterium larrymoorei</name>
    <dbReference type="NCBI Taxonomy" id="160699"/>
    <lineage>
        <taxon>Bacteria</taxon>
        <taxon>Pseudomonadati</taxon>
        <taxon>Pseudomonadota</taxon>
        <taxon>Alphaproteobacteria</taxon>
        <taxon>Hyphomicrobiales</taxon>
        <taxon>Rhizobiaceae</taxon>
        <taxon>Rhizobium/Agrobacterium group</taxon>
        <taxon>Agrobacterium</taxon>
    </lineage>
</organism>
<dbReference type="Proteomes" id="UP000298545">
    <property type="component" value="Chromosome linear"/>
</dbReference>
<evidence type="ECO:0000313" key="3">
    <source>
        <dbReference type="Proteomes" id="UP000298545"/>
    </source>
</evidence>
<dbReference type="InterPro" id="IPR011049">
    <property type="entry name" value="Serralysin-like_metalloprot_C"/>
</dbReference>
<reference evidence="1 3" key="1">
    <citation type="submission" date="2019-04" db="EMBL/GenBank/DDBJ databases">
        <title>Complete genome sequence of Agrobacterium larrymoorei CFBP5473.</title>
        <authorList>
            <person name="Haryono M."/>
            <person name="Chou L."/>
            <person name="Lin Y.-C."/>
            <person name="Lai E.-M."/>
            <person name="Kuo C.-H."/>
        </authorList>
    </citation>
    <scope>NUCLEOTIDE SEQUENCE [LARGE SCALE GENOMIC DNA]</scope>
    <source>
        <strain evidence="1 3">CFBP5473</strain>
    </source>
</reference>
<evidence type="ECO:0000313" key="4">
    <source>
        <dbReference type="Proteomes" id="UP000826513"/>
    </source>
</evidence>
<proteinExistence type="predicted"/>
<protein>
    <recommendedName>
        <fullName evidence="5">Calcium-binding protein</fullName>
    </recommendedName>
</protein>
<gene>
    <name evidence="1" type="ORF">CFBP5473_16285</name>
    <name evidence="2" type="ORF">J5285_17020</name>
</gene>
<evidence type="ECO:0008006" key="5">
    <source>
        <dbReference type="Google" id="ProtNLM"/>
    </source>
</evidence>
<dbReference type="AlphaFoldDB" id="A0A4D7DQI6"/>
<sequence length="350" mass="37135">MTSISNSFTNGAAMQLFMNSRNAASNQAAVDRIIELVHASSTTDIYAPFDGAQIDTRDDDESDDPNLSIDAFNDARIFTGGGNDSIGAYARSVIDSGSGDDYVTTYSNGTVDSGAGDDYVYGYSYMTVNAGDGNDEVRTSGYSSVDAGNGDDIVVTLGYSNVDGGAGNDTLIAVDRTADHSDQAGHAVLNGGEGDDDIQIGRDSVANGGTGNDKITLVRAGSTVKFARGDGQDKVFAADDFAMAVSGYSKNDVRVTKQDGNIVISFAGSEDNITVNLPDEKAIQLSFADGTEMTINGADESIKPTFNIKWTSPEWSYKEAYKEFEYSTTDALYTSYEEKLEINARMMASV</sequence>
<dbReference type="OrthoDB" id="8365147at2"/>
<keyword evidence="4" id="KW-1185">Reference proteome</keyword>
<dbReference type="SUPFAM" id="SSF51120">
    <property type="entry name" value="beta-Roll"/>
    <property type="match status" value="1"/>
</dbReference>
<dbReference type="RefSeq" id="WP_027676281.1">
    <property type="nucleotide sequence ID" value="NZ_CP039692.1"/>
</dbReference>
<evidence type="ECO:0000313" key="2">
    <source>
        <dbReference type="EMBL" id="QYA09103.1"/>
    </source>
</evidence>
<dbReference type="EMBL" id="CP072168">
    <property type="protein sequence ID" value="QYA09103.1"/>
    <property type="molecule type" value="Genomic_DNA"/>
</dbReference>
<dbReference type="Gene3D" id="2.160.20.160">
    <property type="match status" value="1"/>
</dbReference>
<accession>A0A4D7DQI6</accession>